<dbReference type="HAMAP" id="MF_02219">
    <property type="entry name" value="Type_III_secretin"/>
    <property type="match status" value="1"/>
</dbReference>
<feature type="domain" description="Type II/III secretion system secretin-like" evidence="11">
    <location>
        <begin position="405"/>
        <end position="563"/>
    </location>
</feature>
<evidence type="ECO:0000256" key="7">
    <source>
        <dbReference type="ARBA" id="ARBA00023237"/>
    </source>
</evidence>
<comment type="caution">
    <text evidence="13">The sequence shown here is derived from an EMBL/GenBank/DDBJ whole genome shotgun (WGS) entry which is preliminary data.</text>
</comment>
<evidence type="ECO:0000313" key="13">
    <source>
        <dbReference type="EMBL" id="MBV7256957.1"/>
    </source>
</evidence>
<keyword evidence="6 8" id="KW-0472">Membrane</keyword>
<sequence length="594" mass="63682" precursor="true">MKIILAATLALAMSASVLAAPLPGGDRRVELSAREQPVGAFLAGLFSRIGVPAAVSPGVSGAVNGRFEGSASEVASRIASAYNLAIYYDGAVAHVYPSSAIGTRTFPGAGARDIRAAAADLGLTDNLNRLRQTRGGLLVASGVPRFLDQVAEIASAVGVPKSATGSFVSRGVKPVPLAFRVFPLRYGWAQDVTMRVGDRETVVPGIASILRSMVTPSGGGALIGGQGDYRERYLPPTVPSMRGYDTRPSPNSDERLGYPPVGNGFSPAAYRPAAFQQQAYVQTATPEENAVRIQADKRLNAVIVRDTPDRLQIYEELIAALDQEPQMVEIEATIIDIDVDRARALGINWRLSDGDDVSVGFGNGTRSDRRLLPGTDVDDITPFSRGLSISSIIGSDLQLFSRINALAERGAAKIVTRPQVLTLSNNEAIFDQTETFYVQVAGEDEVDLFNISAGTALRVTPHVFADNDAVRIRLLVTIEDGAIQFNRNVDDLPTVRKSAVNTQALILEGESLLLGGLTQQIETTRTVKVPLLGDIPILEYLFKTNSVSTRRVERLFLISPRIADTRMASLPPSLDQSVEELRNGMPLPKPPEGE</sequence>
<keyword evidence="5 8" id="KW-0811">Translocation</keyword>
<evidence type="ECO:0000256" key="2">
    <source>
        <dbReference type="ARBA" id="ARBA00007032"/>
    </source>
</evidence>
<dbReference type="InterPro" id="IPR004846">
    <property type="entry name" value="T2SS/T3SS_dom"/>
</dbReference>
<dbReference type="EMBL" id="JAGSPA010000003">
    <property type="protein sequence ID" value="MBV7256957.1"/>
    <property type="molecule type" value="Genomic_DNA"/>
</dbReference>
<keyword evidence="3 8" id="KW-0813">Transport</keyword>
<evidence type="ECO:0000259" key="11">
    <source>
        <dbReference type="Pfam" id="PF00263"/>
    </source>
</evidence>
<keyword evidence="8" id="KW-0732">Signal</keyword>
<dbReference type="InterPro" id="IPR003522">
    <property type="entry name" value="T3SS_OM_pore_YscC"/>
</dbReference>
<dbReference type="InterPro" id="IPR005644">
    <property type="entry name" value="NolW-like"/>
</dbReference>
<reference evidence="13 14" key="1">
    <citation type="submission" date="2021-04" db="EMBL/GenBank/DDBJ databases">
        <authorList>
            <person name="Pira H."/>
            <person name="Risdian C."/>
            <person name="Wink J."/>
        </authorList>
    </citation>
    <scope>NUCLEOTIDE SEQUENCE [LARGE SCALE GENOMIC DNA]</scope>
    <source>
        <strain evidence="13 14">WHA3</strain>
    </source>
</reference>
<evidence type="ECO:0000256" key="10">
    <source>
        <dbReference type="SAM" id="MobiDB-lite"/>
    </source>
</evidence>
<dbReference type="PROSITE" id="PS00875">
    <property type="entry name" value="T2SP_D"/>
    <property type="match status" value="1"/>
</dbReference>
<evidence type="ECO:0000256" key="4">
    <source>
        <dbReference type="ARBA" id="ARBA00022927"/>
    </source>
</evidence>
<name>A0ABS6SEZ5_9SPHN</name>
<comment type="similarity">
    <text evidence="2 8">Belongs to the bacterial secretin family. T3SS SctC subfamily.</text>
</comment>
<dbReference type="Pfam" id="PF00263">
    <property type="entry name" value="Secretin"/>
    <property type="match status" value="1"/>
</dbReference>
<dbReference type="InterPro" id="IPR050810">
    <property type="entry name" value="Bact_Secretion_Sys_Channel"/>
</dbReference>
<evidence type="ECO:0000256" key="9">
    <source>
        <dbReference type="RuleBase" id="RU004004"/>
    </source>
</evidence>
<proteinExistence type="inferred from homology"/>
<feature type="signal peptide" evidence="8">
    <location>
        <begin position="1"/>
        <end position="19"/>
    </location>
</feature>
<gene>
    <name evidence="8 13" type="primary">sctC</name>
    <name evidence="13" type="ORF">KCG44_09200</name>
</gene>
<dbReference type="InterPro" id="IPR004845">
    <property type="entry name" value="T2SS_GspD_CS"/>
</dbReference>
<evidence type="ECO:0000256" key="1">
    <source>
        <dbReference type="ARBA" id="ARBA00004442"/>
    </source>
</evidence>
<keyword evidence="4 8" id="KW-0653">Protein transport</keyword>
<accession>A0ABS6SEZ5</accession>
<protein>
    <recommendedName>
        <fullName evidence="8">Type 3 secretion system secretin</fullName>
        <shortName evidence="8">T3SS secretin</shortName>
    </recommendedName>
</protein>
<comment type="subcellular location">
    <subcellularLocation>
        <location evidence="1 8 9">Cell outer membrane</location>
    </subcellularLocation>
</comment>
<evidence type="ECO:0000256" key="5">
    <source>
        <dbReference type="ARBA" id="ARBA00023010"/>
    </source>
</evidence>
<keyword evidence="7 8" id="KW-0998">Cell outer membrane</keyword>
<evidence type="ECO:0000256" key="8">
    <source>
        <dbReference type="HAMAP-Rule" id="MF_02219"/>
    </source>
</evidence>
<dbReference type="RefSeq" id="WP_218445800.1">
    <property type="nucleotide sequence ID" value="NZ_JAGSPA010000003.1"/>
</dbReference>
<comment type="subunit">
    <text evidence="8">The core secretion machinery of the T3SS is composed of approximately 20 different proteins, including cytoplasmic components, a base, an export apparatus and a needle. This subunit is part of the base, which anchors the injectisome in the bacterial cell envelope. Forms a stable homooligomeric complex.</text>
</comment>
<dbReference type="PANTHER" id="PTHR30332">
    <property type="entry name" value="PROBABLE GENERAL SECRETION PATHWAY PROTEIN D"/>
    <property type="match status" value="1"/>
</dbReference>
<feature type="region of interest" description="Disordered" evidence="10">
    <location>
        <begin position="236"/>
        <end position="255"/>
    </location>
</feature>
<feature type="chain" id="PRO_5044916728" description="Type 3 secretion system secretin" evidence="8">
    <location>
        <begin position="20"/>
        <end position="594"/>
    </location>
</feature>
<dbReference type="Pfam" id="PF03958">
    <property type="entry name" value="Secretin_N"/>
    <property type="match status" value="1"/>
</dbReference>
<organism evidence="13 14">
    <name type="scientific">Pacificimonas pallii</name>
    <dbReference type="NCBI Taxonomy" id="2827236"/>
    <lineage>
        <taxon>Bacteria</taxon>
        <taxon>Pseudomonadati</taxon>
        <taxon>Pseudomonadota</taxon>
        <taxon>Alphaproteobacteria</taxon>
        <taxon>Sphingomonadales</taxon>
        <taxon>Sphingosinicellaceae</taxon>
        <taxon>Pacificimonas</taxon>
    </lineage>
</organism>
<dbReference type="Proteomes" id="UP000722336">
    <property type="component" value="Unassembled WGS sequence"/>
</dbReference>
<evidence type="ECO:0000256" key="3">
    <source>
        <dbReference type="ARBA" id="ARBA00022448"/>
    </source>
</evidence>
<feature type="domain" description="NolW-like" evidence="12">
    <location>
        <begin position="180"/>
        <end position="326"/>
    </location>
</feature>
<evidence type="ECO:0000259" key="12">
    <source>
        <dbReference type="Pfam" id="PF03958"/>
    </source>
</evidence>
<dbReference type="NCBIfam" id="TIGR02516">
    <property type="entry name" value="type_III_yscC"/>
    <property type="match status" value="1"/>
</dbReference>
<evidence type="ECO:0000313" key="14">
    <source>
        <dbReference type="Proteomes" id="UP000722336"/>
    </source>
</evidence>
<comment type="function">
    <text evidence="8">Component of the type III secretion system (T3SS), also called injectisome, which is used to inject bacterial effector proteins into eukaryotic host cells. Forms a ring-shaped multimeric structure with an apparent central pore in the outer membrane.</text>
</comment>
<feature type="region of interest" description="Disordered" evidence="10">
    <location>
        <begin position="573"/>
        <end position="594"/>
    </location>
</feature>
<dbReference type="PANTHER" id="PTHR30332:SF5">
    <property type="entry name" value="SPI-1 TYPE 3 SECRETION SYSTEM SECRETIN"/>
    <property type="match status" value="1"/>
</dbReference>
<evidence type="ECO:0000256" key="6">
    <source>
        <dbReference type="ARBA" id="ARBA00023136"/>
    </source>
</evidence>
<keyword evidence="14" id="KW-1185">Reference proteome</keyword>